<dbReference type="Proteomes" id="UP000516260">
    <property type="component" value="Chromosome 2"/>
</dbReference>
<dbReference type="AlphaFoldDB" id="A0A4Z2BS11"/>
<gene>
    <name evidence="6" type="ORF">fugu_002266</name>
</gene>
<evidence type="ECO:0000256" key="3">
    <source>
        <dbReference type="ARBA" id="ARBA00023004"/>
    </source>
</evidence>
<dbReference type="GO" id="GO:0046872">
    <property type="term" value="F:metal ion binding"/>
    <property type="evidence" value="ECO:0007669"/>
    <property type="project" value="UniProtKB-KW"/>
</dbReference>
<organism evidence="6 7">
    <name type="scientific">Takifugu bimaculatus</name>
    <dbReference type="NCBI Taxonomy" id="433685"/>
    <lineage>
        <taxon>Eukaryota</taxon>
        <taxon>Metazoa</taxon>
        <taxon>Chordata</taxon>
        <taxon>Craniata</taxon>
        <taxon>Vertebrata</taxon>
        <taxon>Euteleostomi</taxon>
        <taxon>Actinopterygii</taxon>
        <taxon>Neopterygii</taxon>
        <taxon>Teleostei</taxon>
        <taxon>Neoteleostei</taxon>
        <taxon>Acanthomorphata</taxon>
        <taxon>Eupercaria</taxon>
        <taxon>Tetraodontiformes</taxon>
        <taxon>Tetradontoidea</taxon>
        <taxon>Tetraodontidae</taxon>
        <taxon>Takifugu</taxon>
    </lineage>
</organism>
<dbReference type="GO" id="GO:0010436">
    <property type="term" value="F:carotenoid dioxygenase activity"/>
    <property type="evidence" value="ECO:0007669"/>
    <property type="project" value="TreeGrafter"/>
</dbReference>
<dbReference type="Pfam" id="PF03055">
    <property type="entry name" value="RPE65"/>
    <property type="match status" value="1"/>
</dbReference>
<protein>
    <submittedName>
        <fullName evidence="6">Uncharacterized protein</fullName>
    </submittedName>
</protein>
<proteinExistence type="inferred from homology"/>
<comment type="cofactor">
    <cofactor evidence="4">
        <name>Fe(2+)</name>
        <dbReference type="ChEBI" id="CHEBI:29033"/>
    </cofactor>
    <text evidence="4">Binds 1 Fe(2+) ion per subunit.</text>
</comment>
<evidence type="ECO:0000313" key="7">
    <source>
        <dbReference type="Proteomes" id="UP000516260"/>
    </source>
</evidence>
<name>A0A4Z2BS11_9TELE</name>
<comment type="caution">
    <text evidence="6">The sequence shown here is derived from an EMBL/GenBank/DDBJ whole genome shotgun (WGS) entry which is preliminary data.</text>
</comment>
<keyword evidence="3 4" id="KW-0408">Iron</keyword>
<feature type="binding site" evidence="4">
    <location>
        <position position="133"/>
    </location>
    <ligand>
        <name>Fe cation</name>
        <dbReference type="ChEBI" id="CHEBI:24875"/>
        <note>catalytic</note>
    </ligand>
</feature>
<accession>A0A4Z2BS11</accession>
<dbReference type="GO" id="GO:0003834">
    <property type="term" value="F:beta-carotene 15,15'-dioxygenase activity"/>
    <property type="evidence" value="ECO:0007669"/>
    <property type="project" value="TreeGrafter"/>
</dbReference>
<feature type="binding site" evidence="4">
    <location>
        <position position="53"/>
    </location>
    <ligand>
        <name>Fe cation</name>
        <dbReference type="ChEBI" id="CHEBI:24875"/>
        <note>catalytic</note>
    </ligand>
</feature>
<evidence type="ECO:0000256" key="2">
    <source>
        <dbReference type="ARBA" id="ARBA00022723"/>
    </source>
</evidence>
<evidence type="ECO:0000256" key="4">
    <source>
        <dbReference type="PIRSR" id="PIRSR604294-1"/>
    </source>
</evidence>
<dbReference type="PANTHER" id="PTHR10543">
    <property type="entry name" value="BETA-CAROTENE DIOXYGENASE"/>
    <property type="match status" value="1"/>
</dbReference>
<dbReference type="EMBL" id="SWLE01000012">
    <property type="protein sequence ID" value="TNM94090.1"/>
    <property type="molecule type" value="Genomic_DNA"/>
</dbReference>
<evidence type="ECO:0000256" key="5">
    <source>
        <dbReference type="RuleBase" id="RU003799"/>
    </source>
</evidence>
<dbReference type="PANTHER" id="PTHR10543:SF86">
    <property type="entry name" value="BETA,BETA-CAROTENE 15,15'-MONOOXYGENASE"/>
    <property type="match status" value="1"/>
</dbReference>
<keyword evidence="2 4" id="KW-0479">Metal-binding</keyword>
<dbReference type="GO" id="GO:0016121">
    <property type="term" value="P:carotene catabolic process"/>
    <property type="evidence" value="ECO:0007669"/>
    <property type="project" value="TreeGrafter"/>
</dbReference>
<dbReference type="GO" id="GO:0042574">
    <property type="term" value="P:retinal metabolic process"/>
    <property type="evidence" value="ECO:0007669"/>
    <property type="project" value="TreeGrafter"/>
</dbReference>
<evidence type="ECO:0000313" key="6">
    <source>
        <dbReference type="EMBL" id="TNM94090.1"/>
    </source>
</evidence>
<evidence type="ECO:0000256" key="1">
    <source>
        <dbReference type="ARBA" id="ARBA00006787"/>
    </source>
</evidence>
<keyword evidence="7" id="KW-1185">Reference proteome</keyword>
<reference evidence="6 7" key="1">
    <citation type="submission" date="2019-04" db="EMBL/GenBank/DDBJ databases">
        <title>The sequence and de novo assembly of Takifugu bimaculatus genome using PacBio and Hi-C technologies.</title>
        <authorList>
            <person name="Xu P."/>
            <person name="Liu B."/>
            <person name="Zhou Z."/>
        </authorList>
    </citation>
    <scope>NUCLEOTIDE SEQUENCE [LARGE SCALE GENOMIC DNA]</scope>
    <source>
        <strain evidence="6">TB-2018</strain>
        <tissue evidence="6">Muscle</tissue>
    </source>
</reference>
<comment type="similarity">
    <text evidence="1 5">Belongs to the carotenoid oxygenase family.</text>
</comment>
<dbReference type="InterPro" id="IPR004294">
    <property type="entry name" value="Carotenoid_Oase"/>
</dbReference>
<sequence>MGTALIGLGLPKYVIFKIPAETSDKGHKKPALRKVQQICSIPFRSTMFPSYFHSFGMTENYIVFVEQPFKLDIIKLATAYFRGVTWGSCLKFDKDDASCAQDLTFEPSFTSSTERQGKAVSTRFYGDALVVFHHINAYEDDGHLVCDLITYSDSSLYDMFYIRNVKQDTSNFVQSNQSFCPPVCKRFVFPLNVNKVLELPGINYKFNSKKYRFFYGSRVEVSPHPYKLAKIDVVTRKHLEWKQELCFPVRTSVCGISWG</sequence>